<sequence length="292" mass="32617">MPRSKREIMLAHPEHLRASHLPPPEPPRRRRVSREMRGLLTTCGTAFGGIILFAQSDETLWSVLFVLSLVTWLIASVVTLALPPVRLISGDYRRARRERELANLFRAHHGRYRLPHEFLPGAPRDLMTRAQAAVDLIENSAVERDHLLDSTANAVILPHHLWEIAVTLSEVSCILRQLAEATDGMDDALRTRITASHRSNLDTATTAVLRRVEALEHYATLVRSADAAYRAHLNTPHLAALDHRSRDLLAETARHDTSLPHLTHLSTPTPLLDQALRSTLTAALEAAHSLHP</sequence>
<protein>
    <submittedName>
        <fullName evidence="2">Uncharacterized protein</fullName>
    </submittedName>
</protein>
<dbReference type="EMBL" id="BAAAUV010000002">
    <property type="protein sequence ID" value="GAA3198852.1"/>
    <property type="molecule type" value="Genomic_DNA"/>
</dbReference>
<proteinExistence type="predicted"/>
<gene>
    <name evidence="2" type="ORF">GCM10010468_10830</name>
</gene>
<name>A0ABP6Q0S6_9ACTN</name>
<keyword evidence="1" id="KW-0812">Transmembrane</keyword>
<feature type="transmembrane region" description="Helical" evidence="1">
    <location>
        <begin position="60"/>
        <end position="89"/>
    </location>
</feature>
<comment type="caution">
    <text evidence="2">The sequence shown here is derived from an EMBL/GenBank/DDBJ whole genome shotgun (WGS) entry which is preliminary data.</text>
</comment>
<feature type="transmembrane region" description="Helical" evidence="1">
    <location>
        <begin position="38"/>
        <end position="54"/>
    </location>
</feature>
<evidence type="ECO:0000313" key="3">
    <source>
        <dbReference type="Proteomes" id="UP001501237"/>
    </source>
</evidence>
<keyword evidence="1" id="KW-1133">Transmembrane helix</keyword>
<dbReference type="Proteomes" id="UP001501237">
    <property type="component" value="Unassembled WGS sequence"/>
</dbReference>
<organism evidence="2 3">
    <name type="scientific">Actinocorallia longicatena</name>
    <dbReference type="NCBI Taxonomy" id="111803"/>
    <lineage>
        <taxon>Bacteria</taxon>
        <taxon>Bacillati</taxon>
        <taxon>Actinomycetota</taxon>
        <taxon>Actinomycetes</taxon>
        <taxon>Streptosporangiales</taxon>
        <taxon>Thermomonosporaceae</taxon>
        <taxon>Actinocorallia</taxon>
    </lineage>
</organism>
<keyword evidence="1" id="KW-0472">Membrane</keyword>
<evidence type="ECO:0000313" key="2">
    <source>
        <dbReference type="EMBL" id="GAA3198852.1"/>
    </source>
</evidence>
<keyword evidence="3" id="KW-1185">Reference proteome</keyword>
<evidence type="ECO:0000256" key="1">
    <source>
        <dbReference type="SAM" id="Phobius"/>
    </source>
</evidence>
<accession>A0ABP6Q0S6</accession>
<reference evidence="3" key="1">
    <citation type="journal article" date="2019" name="Int. J. Syst. Evol. Microbiol.">
        <title>The Global Catalogue of Microorganisms (GCM) 10K type strain sequencing project: providing services to taxonomists for standard genome sequencing and annotation.</title>
        <authorList>
            <consortium name="The Broad Institute Genomics Platform"/>
            <consortium name="The Broad Institute Genome Sequencing Center for Infectious Disease"/>
            <person name="Wu L."/>
            <person name="Ma J."/>
        </authorList>
    </citation>
    <scope>NUCLEOTIDE SEQUENCE [LARGE SCALE GENOMIC DNA]</scope>
    <source>
        <strain evidence="3">JCM 9377</strain>
    </source>
</reference>